<reference evidence="1 2" key="1">
    <citation type="journal article" date="2022" name="Nat. Genet.">
        <title>Improved pea reference genome and pan-genome highlight genomic features and evolutionary characteristics.</title>
        <authorList>
            <person name="Yang T."/>
            <person name="Liu R."/>
            <person name="Luo Y."/>
            <person name="Hu S."/>
            <person name="Wang D."/>
            <person name="Wang C."/>
            <person name="Pandey M.K."/>
            <person name="Ge S."/>
            <person name="Xu Q."/>
            <person name="Li N."/>
            <person name="Li G."/>
            <person name="Huang Y."/>
            <person name="Saxena R.K."/>
            <person name="Ji Y."/>
            <person name="Li M."/>
            <person name="Yan X."/>
            <person name="He Y."/>
            <person name="Liu Y."/>
            <person name="Wang X."/>
            <person name="Xiang C."/>
            <person name="Varshney R.K."/>
            <person name="Ding H."/>
            <person name="Gao S."/>
            <person name="Zong X."/>
        </authorList>
    </citation>
    <scope>NUCLEOTIDE SEQUENCE [LARGE SCALE GENOMIC DNA]</scope>
    <source>
        <strain evidence="1 2">cv. Zhongwan 6</strain>
    </source>
</reference>
<accession>A0A9D4W4C9</accession>
<evidence type="ECO:0000313" key="2">
    <source>
        <dbReference type="Proteomes" id="UP001058974"/>
    </source>
</evidence>
<gene>
    <name evidence="1" type="ORF">KIW84_061209</name>
</gene>
<keyword evidence="2" id="KW-1185">Reference proteome</keyword>
<dbReference type="Gramene" id="Psat06G0120900-T1">
    <property type="protein sequence ID" value="KAI5394444.1"/>
    <property type="gene ID" value="KIW84_061209"/>
</dbReference>
<dbReference type="AlphaFoldDB" id="A0A9D4W4C9"/>
<name>A0A9D4W4C9_PEA</name>
<comment type="caution">
    <text evidence="1">The sequence shown here is derived from an EMBL/GenBank/DDBJ whole genome shotgun (WGS) entry which is preliminary data.</text>
</comment>
<sequence>MGNLDVFDLDARRDEVWPVPGEAYEKDHLLQKYLKLDFGKLAEFKAFEINHVPLEENTNADVLSWLANTRNPRINHSFVQEIRKTPKIETKGKSVAVVSNMAPTFWMTLIQQYIEYGMILTYPSEVILVRRRLGLHRVRVNFIQEVLVHTIVEVLGKSKSQLRPPRSA</sequence>
<dbReference type="EMBL" id="JAMSHJ010000006">
    <property type="protein sequence ID" value="KAI5394444.1"/>
    <property type="molecule type" value="Genomic_DNA"/>
</dbReference>
<evidence type="ECO:0000313" key="1">
    <source>
        <dbReference type="EMBL" id="KAI5394444.1"/>
    </source>
</evidence>
<proteinExistence type="predicted"/>
<protein>
    <submittedName>
        <fullName evidence="1">Uncharacterized protein</fullName>
    </submittedName>
</protein>
<dbReference type="Proteomes" id="UP001058974">
    <property type="component" value="Chromosome 6"/>
</dbReference>
<organism evidence="1 2">
    <name type="scientific">Pisum sativum</name>
    <name type="common">Garden pea</name>
    <name type="synonym">Lathyrus oleraceus</name>
    <dbReference type="NCBI Taxonomy" id="3888"/>
    <lineage>
        <taxon>Eukaryota</taxon>
        <taxon>Viridiplantae</taxon>
        <taxon>Streptophyta</taxon>
        <taxon>Embryophyta</taxon>
        <taxon>Tracheophyta</taxon>
        <taxon>Spermatophyta</taxon>
        <taxon>Magnoliopsida</taxon>
        <taxon>eudicotyledons</taxon>
        <taxon>Gunneridae</taxon>
        <taxon>Pentapetalae</taxon>
        <taxon>rosids</taxon>
        <taxon>fabids</taxon>
        <taxon>Fabales</taxon>
        <taxon>Fabaceae</taxon>
        <taxon>Papilionoideae</taxon>
        <taxon>50 kb inversion clade</taxon>
        <taxon>NPAAA clade</taxon>
        <taxon>Hologalegina</taxon>
        <taxon>IRL clade</taxon>
        <taxon>Fabeae</taxon>
        <taxon>Lathyrus</taxon>
    </lineage>
</organism>